<dbReference type="EMBL" id="LAZR01037472">
    <property type="protein sequence ID" value="KKL22119.1"/>
    <property type="molecule type" value="Genomic_DNA"/>
</dbReference>
<name>A0A0F9BJN9_9ZZZZ</name>
<protein>
    <submittedName>
        <fullName evidence="1">Uncharacterized protein</fullName>
    </submittedName>
</protein>
<organism evidence="1">
    <name type="scientific">marine sediment metagenome</name>
    <dbReference type="NCBI Taxonomy" id="412755"/>
    <lineage>
        <taxon>unclassified sequences</taxon>
        <taxon>metagenomes</taxon>
        <taxon>ecological metagenomes</taxon>
    </lineage>
</organism>
<dbReference type="AlphaFoldDB" id="A0A0F9BJN9"/>
<evidence type="ECO:0000313" key="1">
    <source>
        <dbReference type="EMBL" id="KKL22119.1"/>
    </source>
</evidence>
<comment type="caution">
    <text evidence="1">The sequence shown here is derived from an EMBL/GenBank/DDBJ whole genome shotgun (WGS) entry which is preliminary data.</text>
</comment>
<feature type="non-terminal residue" evidence="1">
    <location>
        <position position="27"/>
    </location>
</feature>
<gene>
    <name evidence="1" type="ORF">LCGC14_2438660</name>
</gene>
<sequence length="27" mass="3160">MEYTKGEWKIIQWAESHGFNVFSEEGG</sequence>
<proteinExistence type="predicted"/>
<reference evidence="1" key="1">
    <citation type="journal article" date="2015" name="Nature">
        <title>Complex archaea that bridge the gap between prokaryotes and eukaryotes.</title>
        <authorList>
            <person name="Spang A."/>
            <person name="Saw J.H."/>
            <person name="Jorgensen S.L."/>
            <person name="Zaremba-Niedzwiedzka K."/>
            <person name="Martijn J."/>
            <person name="Lind A.E."/>
            <person name="van Eijk R."/>
            <person name="Schleper C."/>
            <person name="Guy L."/>
            <person name="Ettema T.J."/>
        </authorList>
    </citation>
    <scope>NUCLEOTIDE SEQUENCE</scope>
</reference>
<accession>A0A0F9BJN9</accession>